<gene>
    <name evidence="3" type="ORF">JDV02_009090</name>
</gene>
<sequence>MSKSTTPPAPAMPTSEIFNDFDIISEPYVTRENHPILAHVLIPKDMDPAPPGPRPVIVNWHGGYLIAAHGLYAPFFPQFVLALARKHAAVIVSPDYTLLPHADGLAAVQDDVRAFHGWFTTALGPLLVATATANTTDEKQATTTTTTMATITPDLSRVLLSGGSAGGYVATSHALAFPDAFRGLALTYPMIDFDTEWWRRGSQAVGAPNPGRVPDAAFPADVTTVRARIEREHTATALGSRVSAAADDERLGFGSEIARAGLFHDVFNPDGRLDGDESVWINRRIAGGSGESLLLPPRVWVLHGDADSAVPVETSVSFAETMERQGRPVRLDVIAGMDHGFDLFPGQGWKGPDDPVILEATAWLAEEWLR</sequence>
<reference evidence="3" key="1">
    <citation type="submission" date="2021-11" db="EMBL/GenBank/DDBJ databases">
        <title>Purpureocillium_takamizusanense_genome.</title>
        <authorList>
            <person name="Nguyen N.-H."/>
        </authorList>
    </citation>
    <scope>NUCLEOTIDE SEQUENCE</scope>
    <source>
        <strain evidence="3">PT3</strain>
    </source>
</reference>
<dbReference type="GO" id="GO:0016787">
    <property type="term" value="F:hydrolase activity"/>
    <property type="evidence" value="ECO:0007669"/>
    <property type="project" value="UniProtKB-KW"/>
</dbReference>
<dbReference type="OrthoDB" id="19653at2759"/>
<protein>
    <recommendedName>
        <fullName evidence="2">Alpha/beta hydrolase fold-3 domain-containing protein</fullName>
    </recommendedName>
</protein>
<accession>A0A9Q8QP75</accession>
<name>A0A9Q8QP75_9HYPO</name>
<proteinExistence type="predicted"/>
<dbReference type="SUPFAM" id="SSF53474">
    <property type="entry name" value="alpha/beta-Hydrolases"/>
    <property type="match status" value="1"/>
</dbReference>
<evidence type="ECO:0000256" key="1">
    <source>
        <dbReference type="ARBA" id="ARBA00022801"/>
    </source>
</evidence>
<dbReference type="PANTHER" id="PTHR48081">
    <property type="entry name" value="AB HYDROLASE SUPERFAMILY PROTEIN C4A8.06C"/>
    <property type="match status" value="1"/>
</dbReference>
<dbReference type="RefSeq" id="XP_047846739.1">
    <property type="nucleotide sequence ID" value="XM_047990730.1"/>
</dbReference>
<evidence type="ECO:0000259" key="2">
    <source>
        <dbReference type="Pfam" id="PF07859"/>
    </source>
</evidence>
<organism evidence="3 4">
    <name type="scientific">Purpureocillium takamizusanense</name>
    <dbReference type="NCBI Taxonomy" id="2060973"/>
    <lineage>
        <taxon>Eukaryota</taxon>
        <taxon>Fungi</taxon>
        <taxon>Dikarya</taxon>
        <taxon>Ascomycota</taxon>
        <taxon>Pezizomycotina</taxon>
        <taxon>Sordariomycetes</taxon>
        <taxon>Hypocreomycetidae</taxon>
        <taxon>Hypocreales</taxon>
        <taxon>Ophiocordycipitaceae</taxon>
        <taxon>Purpureocillium</taxon>
    </lineage>
</organism>
<evidence type="ECO:0000313" key="4">
    <source>
        <dbReference type="Proteomes" id="UP000829364"/>
    </source>
</evidence>
<dbReference type="Pfam" id="PF07859">
    <property type="entry name" value="Abhydrolase_3"/>
    <property type="match status" value="1"/>
</dbReference>
<keyword evidence="1" id="KW-0378">Hydrolase</keyword>
<dbReference type="PANTHER" id="PTHR48081:SF3">
    <property type="entry name" value="ALPHA_BETA HYDROLASE FOLD-3 DOMAIN-CONTAINING PROTEIN"/>
    <property type="match status" value="1"/>
</dbReference>
<keyword evidence="4" id="KW-1185">Reference proteome</keyword>
<dbReference type="GeneID" id="72071035"/>
<dbReference type="Gene3D" id="3.40.50.1820">
    <property type="entry name" value="alpha/beta hydrolase"/>
    <property type="match status" value="1"/>
</dbReference>
<dbReference type="AlphaFoldDB" id="A0A9Q8QP75"/>
<feature type="domain" description="Alpha/beta hydrolase fold-3" evidence="2">
    <location>
        <begin position="58"/>
        <end position="196"/>
    </location>
</feature>
<dbReference type="InterPro" id="IPR050300">
    <property type="entry name" value="GDXG_lipolytic_enzyme"/>
</dbReference>
<dbReference type="EMBL" id="CP086362">
    <property type="protein sequence ID" value="UNI23258.1"/>
    <property type="molecule type" value="Genomic_DNA"/>
</dbReference>
<dbReference type="Proteomes" id="UP000829364">
    <property type="component" value="Chromosome 9"/>
</dbReference>
<dbReference type="InterPro" id="IPR013094">
    <property type="entry name" value="AB_hydrolase_3"/>
</dbReference>
<dbReference type="KEGG" id="ptkz:JDV02_009090"/>
<dbReference type="InterPro" id="IPR029058">
    <property type="entry name" value="AB_hydrolase_fold"/>
</dbReference>
<evidence type="ECO:0000313" key="3">
    <source>
        <dbReference type="EMBL" id="UNI23258.1"/>
    </source>
</evidence>